<comment type="caution">
    <text evidence="6">The sequence shown here is derived from an EMBL/GenBank/DDBJ whole genome shotgun (WGS) entry which is preliminary data.</text>
</comment>
<evidence type="ECO:0000256" key="3">
    <source>
        <dbReference type="PROSITE-ProRule" id="PRU00339"/>
    </source>
</evidence>
<dbReference type="PANTHER" id="PTHR14027">
    <property type="entry name" value="RNA POLYMERASE-ASSOCIATED PROTEIN CTR9"/>
    <property type="match status" value="1"/>
</dbReference>
<feature type="non-terminal residue" evidence="6">
    <location>
        <position position="1324"/>
    </location>
</feature>
<dbReference type="GO" id="GO:0016593">
    <property type="term" value="C:Cdc73/Paf1 complex"/>
    <property type="evidence" value="ECO:0007669"/>
    <property type="project" value="TreeGrafter"/>
</dbReference>
<evidence type="ECO:0000256" key="5">
    <source>
        <dbReference type="SAM" id="MobiDB-lite"/>
    </source>
</evidence>
<keyword evidence="7" id="KW-1185">Reference proteome</keyword>
<dbReference type="FunFam" id="1.25.40.10:FF:000289">
    <property type="entry name" value="RNA polymerase-associated protein CTR9 homolog"/>
    <property type="match status" value="1"/>
</dbReference>
<evidence type="ECO:0000256" key="1">
    <source>
        <dbReference type="ARBA" id="ARBA00022737"/>
    </source>
</evidence>
<feature type="compositionally biased region" description="Low complexity" evidence="5">
    <location>
        <begin position="1134"/>
        <end position="1151"/>
    </location>
</feature>
<dbReference type="InterPro" id="IPR019734">
    <property type="entry name" value="TPR_rpt"/>
</dbReference>
<keyword evidence="4" id="KW-0175">Coiled coil</keyword>
<feature type="repeat" description="TPR" evidence="3">
    <location>
        <begin position="544"/>
        <end position="577"/>
    </location>
</feature>
<dbReference type="Pfam" id="PF13181">
    <property type="entry name" value="TPR_8"/>
    <property type="match status" value="1"/>
</dbReference>
<feature type="coiled-coil region" evidence="4">
    <location>
        <begin position="1037"/>
        <end position="1085"/>
    </location>
</feature>
<dbReference type="GO" id="GO:0006368">
    <property type="term" value="P:transcription elongation by RNA polymerase II"/>
    <property type="evidence" value="ECO:0007669"/>
    <property type="project" value="TreeGrafter"/>
</dbReference>
<evidence type="ECO:0000256" key="4">
    <source>
        <dbReference type="SAM" id="Coils"/>
    </source>
</evidence>
<feature type="compositionally biased region" description="Low complexity" evidence="5">
    <location>
        <begin position="1312"/>
        <end position="1324"/>
    </location>
</feature>
<name>A0AA36C9M1_9BILA</name>
<dbReference type="GO" id="GO:0006355">
    <property type="term" value="P:regulation of DNA-templated transcription"/>
    <property type="evidence" value="ECO:0007669"/>
    <property type="project" value="InterPro"/>
</dbReference>
<reference evidence="6" key="1">
    <citation type="submission" date="2023-06" db="EMBL/GenBank/DDBJ databases">
        <authorList>
            <person name="Delattre M."/>
        </authorList>
    </citation>
    <scope>NUCLEOTIDE SEQUENCE</scope>
    <source>
        <strain evidence="6">AF72</strain>
    </source>
</reference>
<feature type="compositionally biased region" description="Basic and acidic residues" evidence="5">
    <location>
        <begin position="1191"/>
        <end position="1201"/>
    </location>
</feature>
<evidence type="ECO:0000313" key="6">
    <source>
        <dbReference type="EMBL" id="CAJ0564026.1"/>
    </source>
</evidence>
<dbReference type="PROSITE" id="PS50005">
    <property type="entry name" value="TPR"/>
    <property type="match status" value="4"/>
</dbReference>
<proteinExistence type="predicted"/>
<evidence type="ECO:0000313" key="7">
    <source>
        <dbReference type="Proteomes" id="UP001177023"/>
    </source>
</evidence>
<protein>
    <submittedName>
        <fullName evidence="6">Uncharacterized protein</fullName>
    </submittedName>
</protein>
<dbReference type="InterPro" id="IPR011990">
    <property type="entry name" value="TPR-like_helical_dom_sf"/>
</dbReference>
<feature type="compositionally biased region" description="Basic residues" evidence="5">
    <location>
        <begin position="1155"/>
        <end position="1168"/>
    </location>
</feature>
<dbReference type="Gene3D" id="1.25.40.10">
    <property type="entry name" value="Tetratricopeptide repeat domain"/>
    <property type="match status" value="3"/>
</dbReference>
<feature type="compositionally biased region" description="Low complexity" evidence="5">
    <location>
        <begin position="1251"/>
        <end position="1260"/>
    </location>
</feature>
<feature type="repeat" description="TPR" evidence="3">
    <location>
        <begin position="405"/>
        <end position="438"/>
    </location>
</feature>
<dbReference type="GO" id="GO:0000993">
    <property type="term" value="F:RNA polymerase II complex binding"/>
    <property type="evidence" value="ECO:0007669"/>
    <property type="project" value="TreeGrafter"/>
</dbReference>
<evidence type="ECO:0000256" key="2">
    <source>
        <dbReference type="ARBA" id="ARBA00022803"/>
    </source>
</evidence>
<dbReference type="SMART" id="SM00028">
    <property type="entry name" value="TPR"/>
    <property type="match status" value="9"/>
</dbReference>
<feature type="coiled-coil region" evidence="4">
    <location>
        <begin position="112"/>
        <end position="139"/>
    </location>
</feature>
<dbReference type="SUPFAM" id="SSF81901">
    <property type="entry name" value="HCP-like"/>
    <property type="match status" value="1"/>
</dbReference>
<sequence length="1324" mass="150430">MACTFPFQKVHQQTRRPVTKNNKMARVVRIPVRDSPDEPDRIKAATRLCIETWNLSQQWSEKATKTEELLGSIVNKRLELMYNLDEEDEQKKLGHDRVTTLNRAIMEDSFTLEAALDEMERLANKFSQVETRIASLKELNKASPGALHMVQELGEIASPIKKMLLAETGARRKIFEEIGSHESRPLFEQSLILYKNSPFVNTSLLNRLYALVADGERESFIEFNLVDEDMPLLEDLVGILKSERAPLHCWVDAAIGYYVQRRNEEFIKLLETAGGDAFLEYPGIEKDQMRALDTLAAFYVSEGHRERTNKDRRKECFQKATLLYTTADKISMYEQEHLLGRAYFCLIEGNKIDQADQQFNFVLNTSPNNIPATLGKACIFYQRRDYKQALAHYKKALKQKPDCPADVRLGIGHCYAKLGKTERARAAFERCLELDKGNVAAMAALGVLERNSGDEASGVQRFAIAYQTEKTNPIVLNQLAGYFFVQKDYDRVKELALHAYGFADTDEVRADSSYQLARCHHVERDYENAFKNYYHATVHCQNHALAQHGLGQMYIQRSEYDNAIGCFEKVYKLMPGCSGSLKILAALYTYSETPVKDKTDRKQKARELLIKYLAISPDDVEALMDYAQLTEYVEPNKSLESYQKAAKLLLADGIEVPAEMLNNMGSLYMNQNKFNEARSHYEEAIKKFESETDLPDNDFLVTIRYNLGRCLEHLCLFEDAENIYKSIIAVHKDYIDCYMRLGCMMRDRGHQRDPLDFFTEALRMDRTNPDIMTMIGNWHMSQKAWGVAQKRYESIIKLMREDSFSNVGLGNIWLETLSAPNRHKEKDIVHADRALNNYAKALKLQPRNVWAAHGSACILAIRGNIPEARNLFSQVREATAEFFDVWVNIAHIYVEQNQFVNAIQMYSAAMKRFNREHDVTMIMYLARAYLKADMLNECRDTLERALIEQPNNVLAKFAYGYTLRKLATYVLKDEKSSLDLVNGAVEDLKTAERILSWLSRNRDEGYSQIRNISRTQCGEQARCCADVIKQAGQYIARAERQDESERHLRKKQEAEREALRQRILVERAAREEEEAQKKEEMVQQRRMYMQMTKDLLKMPEVASEERRGRSAGGGGGGGRGRRRKGEDGEEFVNDSSDMGYSDAGAGGADSAPRSEKRKKTKSGRKRSKKESGEESDDTDEREERRRRKKEKATAKAEERLSAKQQSKIKSRAFLSSESESSGEDHTQKKPAATASDEGTPPPPAFDDSDSADSNQSAGASKSKKRRAVVSDSSEAEKSEASEPEIESSSRRKIRPASSSGESSDGGGGGGKPDSPIRSPDSDSS</sequence>
<dbReference type="PANTHER" id="PTHR14027:SF2">
    <property type="entry name" value="RNA POLYMERASE-ASSOCIATED PROTEIN CTR9 HOMOLOG"/>
    <property type="match status" value="1"/>
</dbReference>
<dbReference type="SUPFAM" id="SSF48452">
    <property type="entry name" value="TPR-like"/>
    <property type="match status" value="4"/>
</dbReference>
<accession>A0AA36C9M1</accession>
<dbReference type="EMBL" id="CATQJA010000774">
    <property type="protein sequence ID" value="CAJ0564026.1"/>
    <property type="molecule type" value="Genomic_DNA"/>
</dbReference>
<dbReference type="Proteomes" id="UP001177023">
    <property type="component" value="Unassembled WGS sequence"/>
</dbReference>
<feature type="region of interest" description="Disordered" evidence="5">
    <location>
        <begin position="1099"/>
        <end position="1324"/>
    </location>
</feature>
<feature type="repeat" description="TPR" evidence="3">
    <location>
        <begin position="370"/>
        <end position="403"/>
    </location>
</feature>
<keyword evidence="1" id="KW-0677">Repeat</keyword>
<dbReference type="InterPro" id="IPR006597">
    <property type="entry name" value="Sel1-like"/>
</dbReference>
<dbReference type="SMART" id="SM00671">
    <property type="entry name" value="SEL1"/>
    <property type="match status" value="5"/>
</dbReference>
<organism evidence="6 7">
    <name type="scientific">Mesorhabditis spiculigera</name>
    <dbReference type="NCBI Taxonomy" id="96644"/>
    <lineage>
        <taxon>Eukaryota</taxon>
        <taxon>Metazoa</taxon>
        <taxon>Ecdysozoa</taxon>
        <taxon>Nematoda</taxon>
        <taxon>Chromadorea</taxon>
        <taxon>Rhabditida</taxon>
        <taxon>Rhabditina</taxon>
        <taxon>Rhabditomorpha</taxon>
        <taxon>Rhabditoidea</taxon>
        <taxon>Rhabditidae</taxon>
        <taxon>Mesorhabditinae</taxon>
        <taxon>Mesorhabditis</taxon>
    </lineage>
</organism>
<gene>
    <name evidence="6" type="ORF">MSPICULIGERA_LOCUS2724</name>
</gene>
<feature type="repeat" description="TPR" evidence="3">
    <location>
        <begin position="658"/>
        <end position="691"/>
    </location>
</feature>
<dbReference type="Pfam" id="PF13424">
    <property type="entry name" value="TPR_12"/>
    <property type="match status" value="1"/>
</dbReference>
<dbReference type="InterPro" id="IPR031101">
    <property type="entry name" value="Ctr9"/>
</dbReference>
<keyword evidence="2 3" id="KW-0802">TPR repeat</keyword>
<dbReference type="Pfam" id="PF14559">
    <property type="entry name" value="TPR_19"/>
    <property type="match status" value="1"/>
</dbReference>